<dbReference type="GO" id="GO:0005739">
    <property type="term" value="C:mitochondrion"/>
    <property type="evidence" value="ECO:0007669"/>
    <property type="project" value="UniProtKB-SubCell"/>
</dbReference>
<dbReference type="Gene3D" id="3.40.640.10">
    <property type="entry name" value="Type I PLP-dependent aspartate aminotransferase-like (Major domain)"/>
    <property type="match status" value="1"/>
</dbReference>
<evidence type="ECO:0000256" key="7">
    <source>
        <dbReference type="ARBA" id="ARBA00022605"/>
    </source>
</evidence>
<dbReference type="OrthoDB" id="5419315at2759"/>
<dbReference type="InterPro" id="IPR015422">
    <property type="entry name" value="PyrdxlP-dep_Trfase_small"/>
</dbReference>
<dbReference type="PANTHER" id="PTHR11986">
    <property type="entry name" value="AMINOTRANSFERASE CLASS III"/>
    <property type="match status" value="1"/>
</dbReference>
<name>S8C1M9_9LAMI</name>
<evidence type="ECO:0000256" key="9">
    <source>
        <dbReference type="ARBA" id="ARBA00022898"/>
    </source>
</evidence>
<dbReference type="InterPro" id="IPR015424">
    <property type="entry name" value="PyrdxlP-dep_Trfase"/>
</dbReference>
<accession>S8C1M9</accession>
<dbReference type="GO" id="GO:0030170">
    <property type="term" value="F:pyridoxal phosphate binding"/>
    <property type="evidence" value="ECO:0007669"/>
    <property type="project" value="InterPro"/>
</dbReference>
<comment type="cofactor">
    <cofactor evidence="2">
        <name>pyridoxal 5'-phosphate</name>
        <dbReference type="ChEBI" id="CHEBI:597326"/>
    </cofactor>
</comment>
<evidence type="ECO:0000313" key="13">
    <source>
        <dbReference type="Proteomes" id="UP000015453"/>
    </source>
</evidence>
<dbReference type="FunFam" id="3.40.640.10:FF:000004">
    <property type="entry name" value="Acetylornithine aminotransferase"/>
    <property type="match status" value="1"/>
</dbReference>
<protein>
    <submittedName>
        <fullName evidence="12">Uncharacterized protein</fullName>
    </submittedName>
</protein>
<evidence type="ECO:0000256" key="2">
    <source>
        <dbReference type="ARBA" id="ARBA00001933"/>
    </source>
</evidence>
<dbReference type="SUPFAM" id="SSF53383">
    <property type="entry name" value="PLP-dependent transferases"/>
    <property type="match status" value="1"/>
</dbReference>
<evidence type="ECO:0000256" key="3">
    <source>
        <dbReference type="ARBA" id="ARBA00004173"/>
    </source>
</evidence>
<dbReference type="EMBL" id="AUSU01007376">
    <property type="protein sequence ID" value="EPS60675.1"/>
    <property type="molecule type" value="Genomic_DNA"/>
</dbReference>
<comment type="similarity">
    <text evidence="5 11">Belongs to the class-III pyridoxal-phosphate-dependent aminotransferase family.</text>
</comment>
<dbReference type="NCBIfam" id="NF002325">
    <property type="entry name" value="PRK01278.1"/>
    <property type="match status" value="1"/>
</dbReference>
<dbReference type="PIRSF" id="PIRSF000521">
    <property type="entry name" value="Transaminase_4ab_Lys_Orn"/>
    <property type="match status" value="1"/>
</dbReference>
<dbReference type="InterPro" id="IPR049704">
    <property type="entry name" value="Aminotrans_3_PPA_site"/>
</dbReference>
<keyword evidence="6" id="KW-0032">Aminotransferase</keyword>
<dbReference type="HAMAP" id="MF_01107">
    <property type="entry name" value="ArgD_aminotrans_3"/>
    <property type="match status" value="1"/>
</dbReference>
<evidence type="ECO:0000256" key="1">
    <source>
        <dbReference type="ARBA" id="ARBA00001781"/>
    </source>
</evidence>
<reference evidence="12 13" key="1">
    <citation type="journal article" date="2013" name="BMC Genomics">
        <title>The miniature genome of a carnivorous plant Genlisea aurea contains a low number of genes and short non-coding sequences.</title>
        <authorList>
            <person name="Leushkin E.V."/>
            <person name="Sutormin R.A."/>
            <person name="Nabieva E.R."/>
            <person name="Penin A.A."/>
            <person name="Kondrashov A.S."/>
            <person name="Logacheva M.D."/>
        </authorList>
    </citation>
    <scope>NUCLEOTIDE SEQUENCE [LARGE SCALE GENOMIC DNA]</scope>
</reference>
<feature type="non-terminal residue" evidence="12">
    <location>
        <position position="417"/>
    </location>
</feature>
<comment type="caution">
    <text evidence="12">The sequence shown here is derived from an EMBL/GenBank/DDBJ whole genome shotgun (WGS) entry which is preliminary data.</text>
</comment>
<keyword evidence="13" id="KW-1185">Reference proteome</keyword>
<dbReference type="NCBIfam" id="TIGR00707">
    <property type="entry name" value="argD"/>
    <property type="match status" value="1"/>
</dbReference>
<keyword evidence="9 11" id="KW-0663">Pyridoxal phosphate</keyword>
<dbReference type="GO" id="GO:0009570">
    <property type="term" value="C:chloroplast stroma"/>
    <property type="evidence" value="ECO:0007669"/>
    <property type="project" value="TreeGrafter"/>
</dbReference>
<proteinExistence type="inferred from homology"/>
<gene>
    <name evidence="12" type="ORF">M569_14125</name>
</gene>
<dbReference type="InterPro" id="IPR050103">
    <property type="entry name" value="Class-III_PLP-dep_AT"/>
</dbReference>
<keyword evidence="8" id="KW-0808">Transferase</keyword>
<dbReference type="InterPro" id="IPR015421">
    <property type="entry name" value="PyrdxlP-dep_Trfase_major"/>
</dbReference>
<dbReference type="InterPro" id="IPR004636">
    <property type="entry name" value="AcOrn/SuccOrn_fam"/>
</dbReference>
<dbReference type="Proteomes" id="UP000015453">
    <property type="component" value="Unassembled WGS sequence"/>
</dbReference>
<evidence type="ECO:0000256" key="10">
    <source>
        <dbReference type="ARBA" id="ARBA00023238"/>
    </source>
</evidence>
<dbReference type="Pfam" id="PF00202">
    <property type="entry name" value="Aminotran_3"/>
    <property type="match status" value="1"/>
</dbReference>
<evidence type="ECO:0000256" key="8">
    <source>
        <dbReference type="ARBA" id="ARBA00022679"/>
    </source>
</evidence>
<dbReference type="GO" id="GO:0008453">
    <property type="term" value="F:alanine-glyoxylate transaminase activity"/>
    <property type="evidence" value="ECO:0007669"/>
    <property type="project" value="UniProtKB-EC"/>
</dbReference>
<dbReference type="GO" id="GO:0009853">
    <property type="term" value="P:photorespiration"/>
    <property type="evidence" value="ECO:0007669"/>
    <property type="project" value="UniProtKB-KW"/>
</dbReference>
<keyword evidence="7" id="KW-0028">Amino-acid biosynthesis</keyword>
<dbReference type="PROSITE" id="PS00600">
    <property type="entry name" value="AA_TRANSFER_CLASS_3"/>
    <property type="match status" value="1"/>
</dbReference>
<evidence type="ECO:0000313" key="12">
    <source>
        <dbReference type="EMBL" id="EPS60675.1"/>
    </source>
</evidence>
<organism evidence="12 13">
    <name type="scientific">Genlisea aurea</name>
    <dbReference type="NCBI Taxonomy" id="192259"/>
    <lineage>
        <taxon>Eukaryota</taxon>
        <taxon>Viridiplantae</taxon>
        <taxon>Streptophyta</taxon>
        <taxon>Embryophyta</taxon>
        <taxon>Tracheophyta</taxon>
        <taxon>Spermatophyta</taxon>
        <taxon>Magnoliopsida</taxon>
        <taxon>eudicotyledons</taxon>
        <taxon>Gunneridae</taxon>
        <taxon>Pentapetalae</taxon>
        <taxon>asterids</taxon>
        <taxon>lamiids</taxon>
        <taxon>Lamiales</taxon>
        <taxon>Lentibulariaceae</taxon>
        <taxon>Genlisea</taxon>
    </lineage>
</organism>
<comment type="subcellular location">
    <subcellularLocation>
        <location evidence="3">Mitochondrion</location>
    </subcellularLocation>
</comment>
<evidence type="ECO:0000256" key="6">
    <source>
        <dbReference type="ARBA" id="ARBA00022576"/>
    </source>
</evidence>
<dbReference type="CDD" id="cd00610">
    <property type="entry name" value="OAT_like"/>
    <property type="match status" value="1"/>
</dbReference>
<evidence type="ECO:0000256" key="11">
    <source>
        <dbReference type="RuleBase" id="RU003560"/>
    </source>
</evidence>
<dbReference type="InterPro" id="IPR005814">
    <property type="entry name" value="Aminotrans_3"/>
</dbReference>
<comment type="catalytic activity">
    <reaction evidence="1">
        <text>glyoxylate + L-alanine = glycine + pyruvate</text>
        <dbReference type="Rhea" id="RHEA:24248"/>
        <dbReference type="ChEBI" id="CHEBI:15361"/>
        <dbReference type="ChEBI" id="CHEBI:36655"/>
        <dbReference type="ChEBI" id="CHEBI:57305"/>
        <dbReference type="ChEBI" id="CHEBI:57972"/>
        <dbReference type="EC" id="2.6.1.44"/>
    </reaction>
</comment>
<sequence length="417" mass="44457">GVGVGVRVPDSNSEIREKSSADVIADENKFVVGTYARAPVVFSSGIGCTLYDVEGREYLDLTSGIAVNALGHGDPDFVRAVSEQVEVLTHVSNVYYSIPQVELAKRLVSTSFADRVFFCNSGTEANEAAIKFSRKFQRVKKPQDPPVEFIAFSNCFHGRTMGALALTSKEHYRSPFEPVMPGVHFLEYGDSESAVGLIRSGKIAAVFVEPIQGEGGIYGAPPQFLEALRVACDDAGCVLVFDEVQCGLGRTGYLWAHEAYGIFPDVMTLAKPLAGGLPIGAVLVTESIASAIDRGDHGSTFAGNPLVCKAGIAVLDKISDRSFLAGVSEKGGYFKRLLEEKLSENPHVKGVRGFGLIVGVELDVSGSALVEACRESGLLVLTAGKGNVIRMVPPLIISKEELERAADILVSCLPALE</sequence>
<keyword evidence="10" id="KW-0601">Photorespiration</keyword>
<dbReference type="UniPathway" id="UPA00068">
    <property type="reaction ID" value="UER00109"/>
</dbReference>
<dbReference type="Gene3D" id="3.90.1150.10">
    <property type="entry name" value="Aspartate Aminotransferase, domain 1"/>
    <property type="match status" value="1"/>
</dbReference>
<dbReference type="AlphaFoldDB" id="S8C1M9"/>
<dbReference type="GO" id="GO:0006526">
    <property type="term" value="P:L-arginine biosynthetic process"/>
    <property type="evidence" value="ECO:0007669"/>
    <property type="project" value="UniProtKB-UniPathway"/>
</dbReference>
<feature type="non-terminal residue" evidence="12">
    <location>
        <position position="1"/>
    </location>
</feature>
<dbReference type="PANTHER" id="PTHR11986:SF79">
    <property type="entry name" value="ACETYLORNITHINE AMINOTRANSFERASE, MITOCHONDRIAL"/>
    <property type="match status" value="1"/>
</dbReference>
<evidence type="ECO:0000256" key="5">
    <source>
        <dbReference type="ARBA" id="ARBA00008954"/>
    </source>
</evidence>
<dbReference type="GO" id="GO:0042802">
    <property type="term" value="F:identical protein binding"/>
    <property type="evidence" value="ECO:0007669"/>
    <property type="project" value="TreeGrafter"/>
</dbReference>
<evidence type="ECO:0000256" key="4">
    <source>
        <dbReference type="ARBA" id="ARBA00005024"/>
    </source>
</evidence>
<comment type="pathway">
    <text evidence="4">Amino-acid biosynthesis; L-arginine biosynthesis; N(2)-acetyl-L-ornithine from L-glutamate: step 4/4.</text>
</comment>